<feature type="region of interest" description="Disordered" evidence="1">
    <location>
        <begin position="248"/>
        <end position="273"/>
    </location>
</feature>
<dbReference type="SUPFAM" id="SSF53335">
    <property type="entry name" value="S-adenosyl-L-methionine-dependent methyltransferases"/>
    <property type="match status" value="1"/>
</dbReference>
<protein>
    <recommendedName>
        <fullName evidence="4">S-adenosyl methyltransferase</fullName>
    </recommendedName>
</protein>
<dbReference type="PIRSF" id="PIRSF017393">
    <property type="entry name" value="MTase_SAV2177"/>
    <property type="match status" value="1"/>
</dbReference>
<organism evidence="2 3">
    <name type="scientific">Streptomyces acidiscabies</name>
    <dbReference type="NCBI Taxonomy" id="42234"/>
    <lineage>
        <taxon>Bacteria</taxon>
        <taxon>Bacillati</taxon>
        <taxon>Actinomycetota</taxon>
        <taxon>Actinomycetes</taxon>
        <taxon>Kitasatosporales</taxon>
        <taxon>Streptomycetaceae</taxon>
        <taxon>Streptomyces</taxon>
    </lineage>
</organism>
<feature type="compositionally biased region" description="Gly residues" evidence="1">
    <location>
        <begin position="264"/>
        <end position="273"/>
    </location>
</feature>
<evidence type="ECO:0008006" key="4">
    <source>
        <dbReference type="Google" id="ProtNLM"/>
    </source>
</evidence>
<dbReference type="InterPro" id="IPR006764">
    <property type="entry name" value="SAM_dep_MeTrfase_SAV2177_type"/>
</dbReference>
<dbReference type="InterPro" id="IPR029063">
    <property type="entry name" value="SAM-dependent_MTases_sf"/>
</dbReference>
<accession>A0A0L0JIM4</accession>
<dbReference type="OrthoDB" id="4134439at2"/>
<dbReference type="AlphaFoldDB" id="A0A0L0JIM4"/>
<name>A0A0L0JIM4_9ACTN</name>
<gene>
    <name evidence="2" type="ORF">IQ63_41015</name>
</gene>
<reference evidence="3" key="1">
    <citation type="submission" date="2014-07" db="EMBL/GenBank/DDBJ databases">
        <title>Genome sequencing of plant-pathogenic Streptomyces species.</title>
        <authorList>
            <person name="Harrison J."/>
            <person name="Sapp M."/>
            <person name="Thwaites R."/>
            <person name="Studholme D.J."/>
        </authorList>
    </citation>
    <scope>NUCLEOTIDE SEQUENCE [LARGE SCALE GENOMIC DNA]</scope>
    <source>
        <strain evidence="3">NCPPB 4445</strain>
    </source>
</reference>
<dbReference type="Pfam" id="PF04672">
    <property type="entry name" value="Methyltransf_19"/>
    <property type="match status" value="1"/>
</dbReference>
<dbReference type="RefSeq" id="WP_050375123.1">
    <property type="nucleotide sequence ID" value="NZ_KQ257834.1"/>
</dbReference>
<proteinExistence type="predicted"/>
<dbReference type="PATRIC" id="fig|42234.21.peg.8427"/>
<dbReference type="EMBL" id="JPPY01000229">
    <property type="protein sequence ID" value="KND25215.1"/>
    <property type="molecule type" value="Genomic_DNA"/>
</dbReference>
<evidence type="ECO:0000256" key="1">
    <source>
        <dbReference type="SAM" id="MobiDB-lite"/>
    </source>
</evidence>
<sequence length="273" mass="30057">MTAPDPTARPPKIDTSRPHPARMYDYFLGGKDNYPVDQEAAERFIAAAPEVRVAVRANRAFMRRAVRHVVGEGGIRQILDIGTGLPTEPNVHQIAREIAPETRVAYVDNDPIVGTHSMALLDDDEGISVVLADLRDPRAILDHPDVRKVIDLNEPVALLLVAVLHFIQDEEDPATLMSTLLNALPTGSYLVLTHATVDFHEDRREDAVAIYKNASATMNPRPHARVLEFFDGFTLLEPGVVAVPNWRPDTTDETPDPNLPPIGFYGGVGRKDA</sequence>
<feature type="region of interest" description="Disordered" evidence="1">
    <location>
        <begin position="1"/>
        <end position="20"/>
    </location>
</feature>
<evidence type="ECO:0000313" key="2">
    <source>
        <dbReference type="EMBL" id="KND25215.1"/>
    </source>
</evidence>
<comment type="caution">
    <text evidence="2">The sequence shown here is derived from an EMBL/GenBank/DDBJ whole genome shotgun (WGS) entry which is preliminary data.</text>
</comment>
<dbReference type="Proteomes" id="UP000037151">
    <property type="component" value="Unassembled WGS sequence"/>
</dbReference>
<dbReference type="Gene3D" id="3.40.50.150">
    <property type="entry name" value="Vaccinia Virus protein VP39"/>
    <property type="match status" value="1"/>
</dbReference>
<evidence type="ECO:0000313" key="3">
    <source>
        <dbReference type="Proteomes" id="UP000037151"/>
    </source>
</evidence>